<sequence>MDTIIASPTFLFRRYFKLLDIGSEFIKVLTSYQWSHKLKRTLVFRFGPGHAKHINIISEFNHPLVKSKRCFSTEHPQLWTRVTFAPEHEGILCGGIGGIISVLLFAVIYSNSNFSKPGVGILLDISVRFIELTNISVYNPKRSTDCLL</sequence>
<keyword evidence="2" id="KW-1185">Reference proteome</keyword>
<evidence type="ECO:0000313" key="2">
    <source>
        <dbReference type="Proteomes" id="UP000887563"/>
    </source>
</evidence>
<dbReference type="AlphaFoldDB" id="A0A914MR62"/>
<feature type="transmembrane region" description="Helical" evidence="1">
    <location>
        <begin position="91"/>
        <end position="109"/>
    </location>
</feature>
<dbReference type="WBParaSite" id="Minc3s02237g29021">
    <property type="protein sequence ID" value="Minc3s02237g29021"/>
    <property type="gene ID" value="Minc3s02237g29021"/>
</dbReference>
<name>A0A914MR62_MELIC</name>
<reference evidence="3" key="1">
    <citation type="submission" date="2022-11" db="UniProtKB">
        <authorList>
            <consortium name="WormBaseParasite"/>
        </authorList>
    </citation>
    <scope>IDENTIFICATION</scope>
</reference>
<keyword evidence="1" id="KW-1133">Transmembrane helix</keyword>
<organism evidence="2 3">
    <name type="scientific">Meloidogyne incognita</name>
    <name type="common">Southern root-knot nematode worm</name>
    <name type="synonym">Oxyuris incognita</name>
    <dbReference type="NCBI Taxonomy" id="6306"/>
    <lineage>
        <taxon>Eukaryota</taxon>
        <taxon>Metazoa</taxon>
        <taxon>Ecdysozoa</taxon>
        <taxon>Nematoda</taxon>
        <taxon>Chromadorea</taxon>
        <taxon>Rhabditida</taxon>
        <taxon>Tylenchina</taxon>
        <taxon>Tylenchomorpha</taxon>
        <taxon>Tylenchoidea</taxon>
        <taxon>Meloidogynidae</taxon>
        <taxon>Meloidogyninae</taxon>
        <taxon>Meloidogyne</taxon>
        <taxon>Meloidogyne incognita group</taxon>
    </lineage>
</organism>
<keyword evidence="1" id="KW-0472">Membrane</keyword>
<keyword evidence="1" id="KW-0812">Transmembrane</keyword>
<proteinExistence type="predicted"/>
<dbReference type="Proteomes" id="UP000887563">
    <property type="component" value="Unplaced"/>
</dbReference>
<protein>
    <submittedName>
        <fullName evidence="3">Uncharacterized protein</fullName>
    </submittedName>
</protein>
<evidence type="ECO:0000256" key="1">
    <source>
        <dbReference type="SAM" id="Phobius"/>
    </source>
</evidence>
<accession>A0A914MR62</accession>
<evidence type="ECO:0000313" key="3">
    <source>
        <dbReference type="WBParaSite" id="Minc3s02237g29021"/>
    </source>
</evidence>